<reference evidence="3" key="1">
    <citation type="submission" date="2017-01" db="EMBL/GenBank/DDBJ databases">
        <authorList>
            <person name="Varghese N."/>
            <person name="Submissions S."/>
        </authorList>
    </citation>
    <scope>NUCLEOTIDE SEQUENCE [LARGE SCALE GENOMIC DNA]</scope>
    <source>
        <strain evidence="3">DSM 46698</strain>
    </source>
</reference>
<keyword evidence="1" id="KW-0812">Transmembrane</keyword>
<organism evidence="2 3">
    <name type="scientific">Belliella pelovolcani</name>
    <dbReference type="NCBI Taxonomy" id="529505"/>
    <lineage>
        <taxon>Bacteria</taxon>
        <taxon>Pseudomonadati</taxon>
        <taxon>Bacteroidota</taxon>
        <taxon>Cytophagia</taxon>
        <taxon>Cytophagales</taxon>
        <taxon>Cyclobacteriaceae</taxon>
        <taxon>Belliella</taxon>
    </lineage>
</organism>
<feature type="transmembrane region" description="Helical" evidence="1">
    <location>
        <begin position="195"/>
        <end position="216"/>
    </location>
</feature>
<evidence type="ECO:0000256" key="1">
    <source>
        <dbReference type="SAM" id="Phobius"/>
    </source>
</evidence>
<feature type="transmembrane region" description="Helical" evidence="1">
    <location>
        <begin position="146"/>
        <end position="174"/>
    </location>
</feature>
<proteinExistence type="predicted"/>
<keyword evidence="3" id="KW-1185">Reference proteome</keyword>
<dbReference type="EMBL" id="FTOP01000006">
    <property type="protein sequence ID" value="SIS86698.1"/>
    <property type="molecule type" value="Genomic_DNA"/>
</dbReference>
<name>A0A1N7ML23_9BACT</name>
<dbReference type="RefSeq" id="WP_076500770.1">
    <property type="nucleotide sequence ID" value="NZ_FTOP01000006.1"/>
</dbReference>
<keyword evidence="1" id="KW-0472">Membrane</keyword>
<keyword evidence="1" id="KW-1133">Transmembrane helix</keyword>
<evidence type="ECO:0000313" key="2">
    <source>
        <dbReference type="EMBL" id="SIS86698.1"/>
    </source>
</evidence>
<sequence>MNILSFIISIVGSSRKVIEHDIRSETLMSIKSVMDSFYVRWSNKAVAERSFFLGTFRLALFVFLVLLCGIASVADSFSSEFMHIKTVIIADIILIFFVVFSSPSDSMELKKETKRLILMLSKIFLAAAVVTIILQKRLHVTGYENIVSLLSITIFLLLLGTALWLLKLIPYLITAYFYGALKKSKQHESDQLGHFIRYLGLFMKILKGGVLIFFLFGNRFVNWIF</sequence>
<accession>A0A1N7ML23</accession>
<feature type="transmembrane region" description="Helical" evidence="1">
    <location>
        <begin position="86"/>
        <end position="104"/>
    </location>
</feature>
<dbReference type="AlphaFoldDB" id="A0A1N7ML23"/>
<feature type="transmembrane region" description="Helical" evidence="1">
    <location>
        <begin position="50"/>
        <end position="74"/>
    </location>
</feature>
<dbReference type="Proteomes" id="UP000186026">
    <property type="component" value="Unassembled WGS sequence"/>
</dbReference>
<gene>
    <name evidence="2" type="ORF">SAMN05421761_106180</name>
</gene>
<protein>
    <submittedName>
        <fullName evidence="2">Uncharacterized protein</fullName>
    </submittedName>
</protein>
<feature type="transmembrane region" description="Helical" evidence="1">
    <location>
        <begin position="116"/>
        <end position="134"/>
    </location>
</feature>
<evidence type="ECO:0000313" key="3">
    <source>
        <dbReference type="Proteomes" id="UP000186026"/>
    </source>
</evidence>